<name>A0A953J437_9BACT</name>
<organism evidence="1 2">
    <name type="scientific">Candidatus Nitrobium versatile</name>
    <dbReference type="NCBI Taxonomy" id="2884831"/>
    <lineage>
        <taxon>Bacteria</taxon>
        <taxon>Pseudomonadati</taxon>
        <taxon>Nitrospirota</taxon>
        <taxon>Nitrospiria</taxon>
        <taxon>Nitrospirales</taxon>
        <taxon>Nitrospiraceae</taxon>
        <taxon>Candidatus Nitrobium</taxon>
    </lineage>
</organism>
<dbReference type="Proteomes" id="UP000705867">
    <property type="component" value="Unassembled WGS sequence"/>
</dbReference>
<accession>A0A953J437</accession>
<evidence type="ECO:0000313" key="1">
    <source>
        <dbReference type="EMBL" id="MBZ0155938.1"/>
    </source>
</evidence>
<reference evidence="1" key="2">
    <citation type="submission" date="2021-08" db="EMBL/GenBank/DDBJ databases">
        <authorList>
            <person name="Dalcin Martins P."/>
        </authorList>
    </citation>
    <scope>NUCLEOTIDE SEQUENCE</scope>
    <source>
        <strain evidence="1">MAG_39</strain>
    </source>
</reference>
<proteinExistence type="predicted"/>
<dbReference type="AlphaFoldDB" id="A0A953J437"/>
<gene>
    <name evidence="1" type="ORF">K8I29_06950</name>
</gene>
<reference evidence="1" key="1">
    <citation type="journal article" date="2021" name="bioRxiv">
        <title>Unraveling nitrogen, sulfur and carbon metabolic pathways and microbial community transcriptional responses to substrate deprivation and toxicity stresses in a bioreactor mimicking anoxic brackish coastal sediment conditions.</title>
        <authorList>
            <person name="Martins P.D."/>
            <person name="Echeveste M.J."/>
            <person name="Arshad A."/>
            <person name="Kurth J."/>
            <person name="Ouboter H."/>
            <person name="Jetten M.S.M."/>
            <person name="Welte C.U."/>
        </authorList>
    </citation>
    <scope>NUCLEOTIDE SEQUENCE</scope>
    <source>
        <strain evidence="1">MAG_39</strain>
    </source>
</reference>
<sequence length="90" mass="9519">MSIPGSSTFFIARKLVMLHEAAFSASISSADLQQMETMISCLKGQRCTVEVTENGELVFGNMNGTVIEPCAPLTGLSAVQYPPPVALNVA</sequence>
<evidence type="ECO:0000313" key="2">
    <source>
        <dbReference type="Proteomes" id="UP000705867"/>
    </source>
</evidence>
<protein>
    <submittedName>
        <fullName evidence="1">Uncharacterized protein</fullName>
    </submittedName>
</protein>
<dbReference type="EMBL" id="JAIOIV010000056">
    <property type="protein sequence ID" value="MBZ0155938.1"/>
    <property type="molecule type" value="Genomic_DNA"/>
</dbReference>
<comment type="caution">
    <text evidence="1">The sequence shown here is derived from an EMBL/GenBank/DDBJ whole genome shotgun (WGS) entry which is preliminary data.</text>
</comment>